<accession>A0A0E4HE01</accession>
<dbReference type="InterPro" id="IPR026413">
    <property type="entry name" value="CXXX_rpt_assoc"/>
</dbReference>
<reference evidence="2" key="1">
    <citation type="submission" date="2015-03" db="EMBL/GenBank/DDBJ databases">
        <authorList>
            <person name="Wibberg D."/>
        </authorList>
    </citation>
    <scope>NUCLEOTIDE SEQUENCE [LARGE SCALE GENOMIC DNA]</scope>
</reference>
<organism evidence="1 2">
    <name type="scientific">Paenibacillus riograndensis SBR5</name>
    <dbReference type="NCBI Taxonomy" id="1073571"/>
    <lineage>
        <taxon>Bacteria</taxon>
        <taxon>Bacillati</taxon>
        <taxon>Bacillota</taxon>
        <taxon>Bacilli</taxon>
        <taxon>Bacillales</taxon>
        <taxon>Paenibacillaceae</taxon>
        <taxon>Paenibacillus</taxon>
        <taxon>Paenibacillus sonchi group</taxon>
    </lineage>
</organism>
<evidence type="ECO:0000313" key="2">
    <source>
        <dbReference type="Proteomes" id="UP000033163"/>
    </source>
</evidence>
<gene>
    <name evidence="1" type="ORF">PRIO_6325</name>
</gene>
<dbReference type="Proteomes" id="UP000033163">
    <property type="component" value="Chromosome I"/>
</dbReference>
<evidence type="ECO:0000313" key="1">
    <source>
        <dbReference type="EMBL" id="CQR58672.1"/>
    </source>
</evidence>
<protein>
    <recommendedName>
        <fullName evidence="3">CXXX repeat peptide modification system protein</fullName>
    </recommendedName>
</protein>
<dbReference type="HOGENOM" id="CLU_183594_0_0_9"/>
<proteinExistence type="predicted"/>
<name>A0A0E4HE01_9BACL</name>
<dbReference type="PATRIC" id="fig|1073571.4.peg.6759"/>
<dbReference type="AlphaFoldDB" id="A0A0E4HE01"/>
<dbReference type="RefSeq" id="WP_046505996.1">
    <property type="nucleotide sequence ID" value="NZ_LN831776.1"/>
</dbReference>
<dbReference type="KEGG" id="pri:PRIO_6325"/>
<evidence type="ECO:0008006" key="3">
    <source>
        <dbReference type="Google" id="ProtNLM"/>
    </source>
</evidence>
<dbReference type="NCBIfam" id="TIGR04116">
    <property type="entry name" value="CXXX_rpt_assoc"/>
    <property type="match status" value="1"/>
</dbReference>
<sequence length="98" mass="11453">MSNEKVGIVSEQEKDEILNLYERKTALQELFSSLPCLNNDIAEIELIYEKIVADLGKTTVKLEHWWSEKARKYTWKSSANGSWKIDFNTNEIFLIKVE</sequence>
<dbReference type="STRING" id="483937.AMQ84_22100"/>
<dbReference type="EMBL" id="LN831776">
    <property type="protein sequence ID" value="CQR58672.1"/>
    <property type="molecule type" value="Genomic_DNA"/>
</dbReference>